<dbReference type="GO" id="GO:0005730">
    <property type="term" value="C:nucleolus"/>
    <property type="evidence" value="ECO:0007669"/>
    <property type="project" value="UniProtKB-SubCell"/>
</dbReference>
<comment type="caution">
    <text evidence="12">The sequence shown here is derived from an EMBL/GenBank/DDBJ whole genome shotgun (WGS) entry which is preliminary data.</text>
</comment>
<evidence type="ECO:0000313" key="12">
    <source>
        <dbReference type="EMBL" id="KAF9778580.1"/>
    </source>
</evidence>
<dbReference type="AlphaFoldDB" id="A0A9P6H4V6"/>
<name>A0A9P6H4V6_9AGAM</name>
<accession>A0A9P6H4V6</accession>
<evidence type="ECO:0000256" key="11">
    <source>
        <dbReference type="SAM" id="MobiDB-lite"/>
    </source>
</evidence>
<feature type="compositionally biased region" description="Polar residues" evidence="11">
    <location>
        <begin position="409"/>
        <end position="422"/>
    </location>
</feature>
<organism evidence="12 13">
    <name type="scientific">Thelephora terrestris</name>
    <dbReference type="NCBI Taxonomy" id="56493"/>
    <lineage>
        <taxon>Eukaryota</taxon>
        <taxon>Fungi</taxon>
        <taxon>Dikarya</taxon>
        <taxon>Basidiomycota</taxon>
        <taxon>Agaricomycotina</taxon>
        <taxon>Agaricomycetes</taxon>
        <taxon>Thelephorales</taxon>
        <taxon>Thelephoraceae</taxon>
        <taxon>Thelephora</taxon>
    </lineage>
</organism>
<dbReference type="InterPro" id="IPR016095">
    <property type="entry name" value="Ribosomal_uL1_3-a/b-sand"/>
</dbReference>
<dbReference type="GO" id="GO:0005840">
    <property type="term" value="C:ribosome"/>
    <property type="evidence" value="ECO:0007669"/>
    <property type="project" value="UniProtKB-KW"/>
</dbReference>
<dbReference type="OrthoDB" id="10251727at2759"/>
<dbReference type="InterPro" id="IPR023674">
    <property type="entry name" value="Ribosomal_uL1-like"/>
</dbReference>
<feature type="compositionally biased region" description="Polar residues" evidence="11">
    <location>
        <begin position="380"/>
        <end position="390"/>
    </location>
</feature>
<comment type="similarity">
    <text evidence="9">Belongs to the universal ribosomal protein uL1 family. Highly divergent.</text>
</comment>
<dbReference type="EMBL" id="WIUZ02000022">
    <property type="protein sequence ID" value="KAF9778580.1"/>
    <property type="molecule type" value="Genomic_DNA"/>
</dbReference>
<reference evidence="12" key="2">
    <citation type="submission" date="2020-11" db="EMBL/GenBank/DDBJ databases">
        <authorList>
            <consortium name="DOE Joint Genome Institute"/>
            <person name="Kuo A."/>
            <person name="Miyauchi S."/>
            <person name="Kiss E."/>
            <person name="Drula E."/>
            <person name="Kohler A."/>
            <person name="Sanchez-Garcia M."/>
            <person name="Andreopoulos B."/>
            <person name="Barry K.W."/>
            <person name="Bonito G."/>
            <person name="Buee M."/>
            <person name="Carver A."/>
            <person name="Chen C."/>
            <person name="Cichocki N."/>
            <person name="Clum A."/>
            <person name="Culley D."/>
            <person name="Crous P.W."/>
            <person name="Fauchery L."/>
            <person name="Girlanda M."/>
            <person name="Hayes R."/>
            <person name="Keri Z."/>
            <person name="Labutti K."/>
            <person name="Lipzen A."/>
            <person name="Lombard V."/>
            <person name="Magnuson J."/>
            <person name="Maillard F."/>
            <person name="Morin E."/>
            <person name="Murat C."/>
            <person name="Nolan M."/>
            <person name="Ohm R."/>
            <person name="Pangilinan J."/>
            <person name="Pereira M."/>
            <person name="Perotto S."/>
            <person name="Peter M."/>
            <person name="Riley R."/>
            <person name="Sitrit Y."/>
            <person name="Stielow B."/>
            <person name="Szollosi G."/>
            <person name="Zifcakova L."/>
            <person name="Stursova M."/>
            <person name="Spatafora J.W."/>
            <person name="Tedersoo L."/>
            <person name="Vaario L.-M."/>
            <person name="Yamada A."/>
            <person name="Yan M."/>
            <person name="Wang P."/>
            <person name="Xu J."/>
            <person name="Bruns T."/>
            <person name="Baldrian P."/>
            <person name="Vilgalys R."/>
            <person name="Henrissat B."/>
            <person name="Grigoriev I.V."/>
            <person name="Hibbett D."/>
            <person name="Nagy L.G."/>
            <person name="Martin F.M."/>
        </authorList>
    </citation>
    <scope>NUCLEOTIDE SEQUENCE</scope>
    <source>
        <strain evidence="12">UH-Tt-Lm1</strain>
    </source>
</reference>
<evidence type="ECO:0000256" key="6">
    <source>
        <dbReference type="ARBA" id="ARBA00023054"/>
    </source>
</evidence>
<dbReference type="Proteomes" id="UP000736335">
    <property type="component" value="Unassembled WGS sequence"/>
</dbReference>
<reference evidence="12" key="1">
    <citation type="journal article" date="2020" name="Nat. Commun.">
        <title>Large-scale genome sequencing of mycorrhizal fungi provides insights into the early evolution of symbiotic traits.</title>
        <authorList>
            <person name="Miyauchi S."/>
            <person name="Kiss E."/>
            <person name="Kuo A."/>
            <person name="Drula E."/>
            <person name="Kohler A."/>
            <person name="Sanchez-Garcia M."/>
            <person name="Morin E."/>
            <person name="Andreopoulos B."/>
            <person name="Barry K.W."/>
            <person name="Bonito G."/>
            <person name="Buee M."/>
            <person name="Carver A."/>
            <person name="Chen C."/>
            <person name="Cichocki N."/>
            <person name="Clum A."/>
            <person name="Culley D."/>
            <person name="Crous P.W."/>
            <person name="Fauchery L."/>
            <person name="Girlanda M."/>
            <person name="Hayes R.D."/>
            <person name="Keri Z."/>
            <person name="LaButti K."/>
            <person name="Lipzen A."/>
            <person name="Lombard V."/>
            <person name="Magnuson J."/>
            <person name="Maillard F."/>
            <person name="Murat C."/>
            <person name="Nolan M."/>
            <person name="Ohm R.A."/>
            <person name="Pangilinan J."/>
            <person name="Pereira M.F."/>
            <person name="Perotto S."/>
            <person name="Peter M."/>
            <person name="Pfister S."/>
            <person name="Riley R."/>
            <person name="Sitrit Y."/>
            <person name="Stielow J.B."/>
            <person name="Szollosi G."/>
            <person name="Zifcakova L."/>
            <person name="Stursova M."/>
            <person name="Spatafora J.W."/>
            <person name="Tedersoo L."/>
            <person name="Vaario L.M."/>
            <person name="Yamada A."/>
            <person name="Yan M."/>
            <person name="Wang P."/>
            <person name="Xu J."/>
            <person name="Bruns T."/>
            <person name="Baldrian P."/>
            <person name="Vilgalys R."/>
            <person name="Dunand C."/>
            <person name="Henrissat B."/>
            <person name="Grigoriev I.V."/>
            <person name="Hibbett D."/>
            <person name="Nagy L.G."/>
            <person name="Martin F.M."/>
        </authorList>
    </citation>
    <scope>NUCLEOTIDE SEQUENCE</scope>
    <source>
        <strain evidence="12">UH-Tt-Lm1</strain>
    </source>
</reference>
<sequence>MGKGEKTEDVLIDSKVSTAQCKLAVDALLEHALAHQATKGQNELLPDRTEQHVWLVVAVKKMFPERKLKPFKIPLSHPLIDPRTTPICLITKDPQREYKDLLESNDIKFISRVVGIQKLKGKFKPFEARRMLLKESGLFLADDRVIPLLPKLLGKAFFSAKKQPIPVCLTRKDIKGELERAVSSTYFHQNQGTCSSIKIGVLGQHSSAQLLRNLTTALPHVVKNIRENWDNVQSIHIKTSSSASLPLWTCRLDEEEGGRWDGLTRVPIPDNVDEEVTKGKKHALESEEEPLKKKKKSGTVTAKPAPVSQAPRPSSSSAKSTPPKESKPIPSATFVKPSNATIKRPESSTQPPSTKEPTKVKVKPARAAAVDFFDSDSPKNRSASKTTVPRKSSEPKPSSDDRAPKKQKSQGGKPSETKSILKTSKKDVKISTVGPPAEEKHVKFVAKSSNLKTRRDKALGLTSKKVRSGGGKGVSVKDGVLGKKVAVK</sequence>
<keyword evidence="4" id="KW-0832">Ubl conjugation</keyword>
<evidence type="ECO:0000256" key="9">
    <source>
        <dbReference type="ARBA" id="ARBA00061550"/>
    </source>
</evidence>
<feature type="region of interest" description="Disordered" evidence="11">
    <location>
        <begin position="259"/>
        <end position="435"/>
    </location>
</feature>
<dbReference type="InterPro" id="IPR028364">
    <property type="entry name" value="Ribosomal_uL1/biogenesis"/>
</dbReference>
<gene>
    <name evidence="12" type="ORF">BJ322DRAFT_1091370</name>
</gene>
<keyword evidence="7" id="KW-0539">Nucleus</keyword>
<evidence type="ECO:0000256" key="7">
    <source>
        <dbReference type="ARBA" id="ARBA00023242"/>
    </source>
</evidence>
<dbReference type="SUPFAM" id="SSF56808">
    <property type="entry name" value="Ribosomal protein L1"/>
    <property type="match status" value="1"/>
</dbReference>
<keyword evidence="13" id="KW-1185">Reference proteome</keyword>
<evidence type="ECO:0000256" key="4">
    <source>
        <dbReference type="ARBA" id="ARBA00022843"/>
    </source>
</evidence>
<dbReference type="FunFam" id="3.40.50.790:FF:000004">
    <property type="entry name" value="Ribosomal L1 domain-containing 1-like 1"/>
    <property type="match status" value="1"/>
</dbReference>
<keyword evidence="6" id="KW-0175">Coiled coil</keyword>
<dbReference type="Pfam" id="PF00687">
    <property type="entry name" value="Ribosomal_L1"/>
    <property type="match status" value="1"/>
</dbReference>
<evidence type="ECO:0000256" key="5">
    <source>
        <dbReference type="ARBA" id="ARBA00022990"/>
    </source>
</evidence>
<comment type="function">
    <text evidence="8">Regulates cellular senescence through inhibition of PTEN translation. Acts as a pro-apoptotic regulator in response to DNA damage.</text>
</comment>
<evidence type="ECO:0000256" key="8">
    <source>
        <dbReference type="ARBA" id="ARBA00054167"/>
    </source>
</evidence>
<keyword evidence="12" id="KW-0689">Ribosomal protein</keyword>
<keyword evidence="2" id="KW-1017">Isopeptide bond</keyword>
<keyword evidence="3" id="KW-0597">Phosphoprotein</keyword>
<feature type="compositionally biased region" description="Polar residues" evidence="11">
    <location>
        <begin position="336"/>
        <end position="355"/>
    </location>
</feature>
<keyword evidence="5" id="KW-0007">Acetylation</keyword>
<evidence type="ECO:0000256" key="2">
    <source>
        <dbReference type="ARBA" id="ARBA00022499"/>
    </source>
</evidence>
<keyword evidence="12" id="KW-0687">Ribonucleoprotein</keyword>
<evidence type="ECO:0000256" key="1">
    <source>
        <dbReference type="ARBA" id="ARBA00004604"/>
    </source>
</evidence>
<feature type="compositionally biased region" description="Basic and acidic residues" evidence="11">
    <location>
        <begin position="275"/>
        <end position="291"/>
    </location>
</feature>
<evidence type="ECO:0000256" key="3">
    <source>
        <dbReference type="ARBA" id="ARBA00022553"/>
    </source>
</evidence>
<evidence type="ECO:0000313" key="13">
    <source>
        <dbReference type="Proteomes" id="UP000736335"/>
    </source>
</evidence>
<dbReference type="CDD" id="cd00403">
    <property type="entry name" value="Ribosomal_L1"/>
    <property type="match status" value="1"/>
</dbReference>
<comment type="subcellular location">
    <subcellularLocation>
        <location evidence="1">Nucleus</location>
        <location evidence="1">Nucleolus</location>
    </subcellularLocation>
</comment>
<dbReference type="Gene3D" id="3.40.50.790">
    <property type="match status" value="1"/>
</dbReference>
<evidence type="ECO:0000256" key="10">
    <source>
        <dbReference type="ARBA" id="ARBA00070787"/>
    </source>
</evidence>
<feature type="compositionally biased region" description="Low complexity" evidence="11">
    <location>
        <begin position="304"/>
        <end position="321"/>
    </location>
</feature>
<proteinExistence type="inferred from homology"/>
<feature type="compositionally biased region" description="Basic and acidic residues" evidence="11">
    <location>
        <begin position="391"/>
        <end position="404"/>
    </location>
</feature>
<protein>
    <recommendedName>
        <fullName evidence="10">Ribosomal L1 domain-containing protein 1</fullName>
    </recommendedName>
</protein>